<feature type="compositionally biased region" description="Gly residues" evidence="1">
    <location>
        <begin position="223"/>
        <end position="240"/>
    </location>
</feature>
<protein>
    <submittedName>
        <fullName evidence="2">Uncharacterized protein</fullName>
    </submittedName>
</protein>
<feature type="compositionally biased region" description="Basic and acidic residues" evidence="1">
    <location>
        <begin position="95"/>
        <end position="105"/>
    </location>
</feature>
<feature type="compositionally biased region" description="Pro residues" evidence="1">
    <location>
        <begin position="107"/>
        <end position="116"/>
    </location>
</feature>
<organism evidence="2">
    <name type="scientific">Chromera velia CCMP2878</name>
    <dbReference type="NCBI Taxonomy" id="1169474"/>
    <lineage>
        <taxon>Eukaryota</taxon>
        <taxon>Sar</taxon>
        <taxon>Alveolata</taxon>
        <taxon>Colpodellida</taxon>
        <taxon>Chromeraceae</taxon>
        <taxon>Chromera</taxon>
    </lineage>
</organism>
<proteinExistence type="predicted"/>
<dbReference type="EMBL" id="CDMZ01002508">
    <property type="protein sequence ID" value="CEM42681.1"/>
    <property type="molecule type" value="Genomic_DNA"/>
</dbReference>
<dbReference type="VEuPathDB" id="CryptoDB:Cvel_26952"/>
<feature type="region of interest" description="Disordered" evidence="1">
    <location>
        <begin position="1"/>
        <end position="55"/>
    </location>
</feature>
<reference evidence="2" key="1">
    <citation type="submission" date="2014-11" db="EMBL/GenBank/DDBJ databases">
        <authorList>
            <person name="Otto D Thomas"/>
            <person name="Naeem Raeece"/>
        </authorList>
    </citation>
    <scope>NUCLEOTIDE SEQUENCE</scope>
</reference>
<evidence type="ECO:0000313" key="2">
    <source>
        <dbReference type="EMBL" id="CEM42681.1"/>
    </source>
</evidence>
<feature type="region of interest" description="Disordered" evidence="1">
    <location>
        <begin position="178"/>
        <end position="275"/>
    </location>
</feature>
<feature type="region of interest" description="Disordered" evidence="1">
    <location>
        <begin position="88"/>
        <end position="131"/>
    </location>
</feature>
<evidence type="ECO:0000256" key="1">
    <source>
        <dbReference type="SAM" id="MobiDB-lite"/>
    </source>
</evidence>
<sequence>MTFEESVPRPQGRAGEGFGLGSVSPSSAAGRAHSDSIYTSRNADGKPELPSLEGLGRPSIEVECMILGVNEDGSPSIGIVYRERDNGETLFDGSTRNDRRGDKEPIPFLPNQPGPVSPRAQGAPPHHPAMTDRCWENFKRTARIYAVGPELSTRYGRHPSPVRFRHQTNDVTLLQELVRTQPPPKTRPPDPKRPPQTGGGRGSPALRKGLQSVGGVKTQTQTGEGGSPRKGATTGRGSGGAETEKGKGGSKGATKEVVQIPDEVIRTSPYAKPLR</sequence>
<gene>
    <name evidence="2" type="ORF">Cvel_26952</name>
</gene>
<accession>A0A0G4HF24</accession>
<dbReference type="AlphaFoldDB" id="A0A0G4HF24"/>
<name>A0A0G4HF24_9ALVE</name>